<dbReference type="Pfam" id="PF02157">
    <property type="entry name" value="Man-6-P_recep"/>
    <property type="match status" value="1"/>
</dbReference>
<name>A0AAN9VSF3_9ORTH</name>
<evidence type="ECO:0000313" key="5">
    <source>
        <dbReference type="EMBL" id="KAK7867260.1"/>
    </source>
</evidence>
<protein>
    <recommendedName>
        <fullName evidence="7">Cation-dependent mannose-6-phosphate receptor</fullName>
    </recommendedName>
</protein>
<dbReference type="InterPro" id="IPR009011">
    <property type="entry name" value="Man6P_isomerase_rcpt-bd_dom_sf"/>
</dbReference>
<dbReference type="Gene3D" id="2.70.130.10">
    <property type="entry name" value="Mannose-6-phosphate receptor binding domain"/>
    <property type="match status" value="1"/>
</dbReference>
<reference evidence="5 6" key="1">
    <citation type="submission" date="2024-03" db="EMBL/GenBank/DDBJ databases">
        <title>The genome assembly and annotation of the cricket Gryllus longicercus Weissman &amp; Gray.</title>
        <authorList>
            <person name="Szrajer S."/>
            <person name="Gray D."/>
            <person name="Ylla G."/>
        </authorList>
    </citation>
    <scope>NUCLEOTIDE SEQUENCE [LARGE SCALE GENOMIC DNA]</scope>
    <source>
        <strain evidence="5">DAG 2021-001</strain>
        <tissue evidence="5">Whole body minus gut</tissue>
    </source>
</reference>
<keyword evidence="1" id="KW-0325">Glycoprotein</keyword>
<evidence type="ECO:0000256" key="2">
    <source>
        <dbReference type="SAM" id="MobiDB-lite"/>
    </source>
</evidence>
<keyword evidence="3" id="KW-1133">Transmembrane helix</keyword>
<feature type="compositionally biased region" description="Acidic residues" evidence="2">
    <location>
        <begin position="246"/>
        <end position="255"/>
    </location>
</feature>
<evidence type="ECO:0000313" key="6">
    <source>
        <dbReference type="Proteomes" id="UP001378592"/>
    </source>
</evidence>
<dbReference type="Proteomes" id="UP001378592">
    <property type="component" value="Unassembled WGS sequence"/>
</dbReference>
<proteinExistence type="predicted"/>
<dbReference type="GO" id="GO:0005802">
    <property type="term" value="C:trans-Golgi network"/>
    <property type="evidence" value="ECO:0007669"/>
    <property type="project" value="TreeGrafter"/>
</dbReference>
<keyword evidence="3" id="KW-0812">Transmembrane</keyword>
<dbReference type="GO" id="GO:0006622">
    <property type="term" value="P:protein targeting to lysosome"/>
    <property type="evidence" value="ECO:0007669"/>
    <property type="project" value="TreeGrafter"/>
</dbReference>
<sequence>MMNLLCRVFLFLACFILVLAEVSTKAKQIQTSNDVFPQRLSSLRDQKFSVKVNETNYSVVIAAQNNSGISVVTQEEKNINHTLGRNNETTWMQSDSWIMVKYGSGDMYNISKSNGTWSTNILILCNVDIHQPELKFVGENHQGNYFYMFELVTCAVCPHEGLHDEGLSRGSVFCIIFLTSVGVYLIIGICYRRMVVGAKGFEQIPHHKFWTRLGNLQADGCNLVCRREEEETWQRLTSNPPKDTQDDQDDALLRP</sequence>
<dbReference type="PANTHER" id="PTHR15071:SF29">
    <property type="entry name" value="CATION-DEPENDENT MANNOSE-6-PHOSPHATE RECEPTOR"/>
    <property type="match status" value="1"/>
</dbReference>
<gene>
    <name evidence="5" type="ORF">R5R35_000246</name>
</gene>
<evidence type="ECO:0000256" key="1">
    <source>
        <dbReference type="ARBA" id="ARBA00023180"/>
    </source>
</evidence>
<feature type="signal peptide" evidence="4">
    <location>
        <begin position="1"/>
        <end position="20"/>
    </location>
</feature>
<accession>A0AAN9VSF3</accession>
<dbReference type="SUPFAM" id="SSF50911">
    <property type="entry name" value="Mannose 6-phosphate receptor domain"/>
    <property type="match status" value="1"/>
</dbReference>
<dbReference type="InterPro" id="IPR028927">
    <property type="entry name" value="Man-6-P_rcpt"/>
</dbReference>
<dbReference type="EMBL" id="JAZDUA010000124">
    <property type="protein sequence ID" value="KAK7867260.1"/>
    <property type="molecule type" value="Genomic_DNA"/>
</dbReference>
<feature type="transmembrane region" description="Helical" evidence="3">
    <location>
        <begin position="170"/>
        <end position="191"/>
    </location>
</feature>
<dbReference type="PANTHER" id="PTHR15071">
    <property type="entry name" value="MANNOSE-6-PHOSPHATE RECEPTOR FAMILY MEMBER"/>
    <property type="match status" value="1"/>
</dbReference>
<feature type="region of interest" description="Disordered" evidence="2">
    <location>
        <begin position="234"/>
        <end position="255"/>
    </location>
</feature>
<feature type="chain" id="PRO_5042914415" description="Cation-dependent mannose-6-phosphate receptor" evidence="4">
    <location>
        <begin position="21"/>
        <end position="255"/>
    </location>
</feature>
<evidence type="ECO:0000256" key="4">
    <source>
        <dbReference type="SAM" id="SignalP"/>
    </source>
</evidence>
<keyword evidence="4" id="KW-0732">Signal</keyword>
<evidence type="ECO:0000256" key="3">
    <source>
        <dbReference type="SAM" id="Phobius"/>
    </source>
</evidence>
<comment type="caution">
    <text evidence="5">The sequence shown here is derived from an EMBL/GenBank/DDBJ whole genome shotgun (WGS) entry which is preliminary data.</text>
</comment>
<evidence type="ECO:0008006" key="7">
    <source>
        <dbReference type="Google" id="ProtNLM"/>
    </source>
</evidence>
<keyword evidence="3" id="KW-0472">Membrane</keyword>
<dbReference type="AlphaFoldDB" id="A0AAN9VSF3"/>
<keyword evidence="6" id="KW-1185">Reference proteome</keyword>
<organism evidence="5 6">
    <name type="scientific">Gryllus longicercus</name>
    <dbReference type="NCBI Taxonomy" id="2509291"/>
    <lineage>
        <taxon>Eukaryota</taxon>
        <taxon>Metazoa</taxon>
        <taxon>Ecdysozoa</taxon>
        <taxon>Arthropoda</taxon>
        <taxon>Hexapoda</taxon>
        <taxon>Insecta</taxon>
        <taxon>Pterygota</taxon>
        <taxon>Neoptera</taxon>
        <taxon>Polyneoptera</taxon>
        <taxon>Orthoptera</taxon>
        <taxon>Ensifera</taxon>
        <taxon>Gryllidea</taxon>
        <taxon>Grylloidea</taxon>
        <taxon>Gryllidae</taxon>
        <taxon>Gryllinae</taxon>
        <taxon>Gryllus</taxon>
    </lineage>
</organism>